<dbReference type="InParanoid" id="A0A078B2C2"/>
<name>A0A078B2C2_STYLE</name>
<dbReference type="AlphaFoldDB" id="A0A078B2C2"/>
<feature type="signal peptide" evidence="2">
    <location>
        <begin position="1"/>
        <end position="19"/>
    </location>
</feature>
<organism evidence="3 4">
    <name type="scientific">Stylonychia lemnae</name>
    <name type="common">Ciliate</name>
    <dbReference type="NCBI Taxonomy" id="5949"/>
    <lineage>
        <taxon>Eukaryota</taxon>
        <taxon>Sar</taxon>
        <taxon>Alveolata</taxon>
        <taxon>Ciliophora</taxon>
        <taxon>Intramacronucleata</taxon>
        <taxon>Spirotrichea</taxon>
        <taxon>Stichotrichia</taxon>
        <taxon>Sporadotrichida</taxon>
        <taxon>Oxytrichidae</taxon>
        <taxon>Stylonychinae</taxon>
        <taxon>Stylonychia</taxon>
    </lineage>
</organism>
<accession>A0A078B2C2</accession>
<keyword evidence="1" id="KW-0472">Membrane</keyword>
<keyword evidence="1" id="KW-0812">Transmembrane</keyword>
<evidence type="ECO:0000313" key="3">
    <source>
        <dbReference type="EMBL" id="CDW88695.1"/>
    </source>
</evidence>
<dbReference type="Proteomes" id="UP000039865">
    <property type="component" value="Unassembled WGS sequence"/>
</dbReference>
<proteinExistence type="predicted"/>
<protein>
    <submittedName>
        <fullName evidence="3">Uncharacterized protein</fullName>
    </submittedName>
</protein>
<evidence type="ECO:0000256" key="2">
    <source>
        <dbReference type="SAM" id="SignalP"/>
    </source>
</evidence>
<gene>
    <name evidence="3" type="primary">Contig3686.g3932</name>
    <name evidence="3" type="ORF">STYLEM_17819</name>
</gene>
<feature type="transmembrane region" description="Helical" evidence="1">
    <location>
        <begin position="116"/>
        <end position="137"/>
    </location>
</feature>
<keyword evidence="4" id="KW-1185">Reference proteome</keyword>
<keyword evidence="2" id="KW-0732">Signal</keyword>
<evidence type="ECO:0000313" key="4">
    <source>
        <dbReference type="Proteomes" id="UP000039865"/>
    </source>
</evidence>
<reference evidence="3 4" key="1">
    <citation type="submission" date="2014-06" db="EMBL/GenBank/DDBJ databases">
        <authorList>
            <person name="Swart Estienne"/>
        </authorList>
    </citation>
    <scope>NUCLEOTIDE SEQUENCE [LARGE SCALE GENOMIC DNA]</scope>
    <source>
        <strain evidence="3 4">130c</strain>
    </source>
</reference>
<keyword evidence="1" id="KW-1133">Transmembrane helix</keyword>
<feature type="transmembrane region" description="Helical" evidence="1">
    <location>
        <begin position="82"/>
        <end position="104"/>
    </location>
</feature>
<feature type="chain" id="PRO_5001729855" evidence="2">
    <location>
        <begin position="20"/>
        <end position="175"/>
    </location>
</feature>
<evidence type="ECO:0000256" key="1">
    <source>
        <dbReference type="SAM" id="Phobius"/>
    </source>
</evidence>
<dbReference type="EMBL" id="CCKQ01016812">
    <property type="protein sequence ID" value="CDW88695.1"/>
    <property type="molecule type" value="Genomic_DNA"/>
</dbReference>
<sequence>MLLWLWLLDSRWLWNIPYPKRPSHVCTSNSYVSEKALTRVREGRLIDSQHQFQIMDEGLEIDEHHFMIGHYWRRRDALYSSIGKITISFNACLFVYALVLLYQITVLDIVNEISKFLIFHAVIEVATYTYIFAILSLFVTSKGLSYILFKIAPWLLIKWKRWGERKHKMIRNPRY</sequence>